<dbReference type="GO" id="GO:0005737">
    <property type="term" value="C:cytoplasm"/>
    <property type="evidence" value="ECO:0007669"/>
    <property type="project" value="TreeGrafter"/>
</dbReference>
<dbReference type="GO" id="GO:0008094">
    <property type="term" value="F:ATP-dependent activity, acting on DNA"/>
    <property type="evidence" value="ECO:0007669"/>
    <property type="project" value="TreeGrafter"/>
</dbReference>
<dbReference type="Pfam" id="PF00176">
    <property type="entry name" value="SNF2-rel_dom"/>
    <property type="match status" value="1"/>
</dbReference>
<dbReference type="SUPFAM" id="SSF52540">
    <property type="entry name" value="P-loop containing nucleoside triphosphate hydrolases"/>
    <property type="match status" value="2"/>
</dbReference>
<dbReference type="CDD" id="cd18793">
    <property type="entry name" value="SF2_C_SNF"/>
    <property type="match status" value="1"/>
</dbReference>
<organism evidence="7 8">
    <name type="scientific">Lophiostoma macrostomum CBS 122681</name>
    <dbReference type="NCBI Taxonomy" id="1314788"/>
    <lineage>
        <taxon>Eukaryota</taxon>
        <taxon>Fungi</taxon>
        <taxon>Dikarya</taxon>
        <taxon>Ascomycota</taxon>
        <taxon>Pezizomycotina</taxon>
        <taxon>Dothideomycetes</taxon>
        <taxon>Pleosporomycetidae</taxon>
        <taxon>Pleosporales</taxon>
        <taxon>Lophiostomataceae</taxon>
        <taxon>Lophiostoma</taxon>
    </lineage>
</organism>
<dbReference type="PROSITE" id="PS51192">
    <property type="entry name" value="HELICASE_ATP_BIND_1"/>
    <property type="match status" value="1"/>
</dbReference>
<dbReference type="InterPro" id="IPR050628">
    <property type="entry name" value="SNF2_RAD54_helicase_TF"/>
</dbReference>
<name>A0A6A6STE0_9PLEO</name>
<evidence type="ECO:0000256" key="4">
    <source>
        <dbReference type="SAM" id="MobiDB-lite"/>
    </source>
</evidence>
<feature type="domain" description="Helicase ATP-binding" evidence="5">
    <location>
        <begin position="427"/>
        <end position="617"/>
    </location>
</feature>
<dbReference type="InterPro" id="IPR000330">
    <property type="entry name" value="SNF2_N"/>
</dbReference>
<keyword evidence="1" id="KW-0547">Nucleotide-binding</keyword>
<reference evidence="7" key="1">
    <citation type="journal article" date="2020" name="Stud. Mycol.">
        <title>101 Dothideomycetes genomes: a test case for predicting lifestyles and emergence of pathogens.</title>
        <authorList>
            <person name="Haridas S."/>
            <person name="Albert R."/>
            <person name="Binder M."/>
            <person name="Bloem J."/>
            <person name="Labutti K."/>
            <person name="Salamov A."/>
            <person name="Andreopoulos B."/>
            <person name="Baker S."/>
            <person name="Barry K."/>
            <person name="Bills G."/>
            <person name="Bluhm B."/>
            <person name="Cannon C."/>
            <person name="Castanera R."/>
            <person name="Culley D."/>
            <person name="Daum C."/>
            <person name="Ezra D."/>
            <person name="Gonzalez J."/>
            <person name="Henrissat B."/>
            <person name="Kuo A."/>
            <person name="Liang C."/>
            <person name="Lipzen A."/>
            <person name="Lutzoni F."/>
            <person name="Magnuson J."/>
            <person name="Mondo S."/>
            <person name="Nolan M."/>
            <person name="Ohm R."/>
            <person name="Pangilinan J."/>
            <person name="Park H.-J."/>
            <person name="Ramirez L."/>
            <person name="Alfaro M."/>
            <person name="Sun H."/>
            <person name="Tritt A."/>
            <person name="Yoshinaga Y."/>
            <person name="Zwiers L.-H."/>
            <person name="Turgeon B."/>
            <person name="Goodwin S."/>
            <person name="Spatafora J."/>
            <person name="Crous P."/>
            <person name="Grigoriev I."/>
        </authorList>
    </citation>
    <scope>NUCLEOTIDE SEQUENCE</scope>
    <source>
        <strain evidence="7">CBS 122681</strain>
    </source>
</reference>
<feature type="region of interest" description="Disordered" evidence="4">
    <location>
        <begin position="1"/>
        <end position="109"/>
    </location>
</feature>
<feature type="compositionally biased region" description="Basic and acidic residues" evidence="4">
    <location>
        <begin position="73"/>
        <end position="82"/>
    </location>
</feature>
<evidence type="ECO:0000313" key="7">
    <source>
        <dbReference type="EMBL" id="KAF2649708.1"/>
    </source>
</evidence>
<evidence type="ECO:0000256" key="1">
    <source>
        <dbReference type="ARBA" id="ARBA00022741"/>
    </source>
</evidence>
<dbReference type="Gene3D" id="3.40.50.300">
    <property type="entry name" value="P-loop containing nucleotide triphosphate hydrolases"/>
    <property type="match status" value="1"/>
</dbReference>
<dbReference type="Proteomes" id="UP000799324">
    <property type="component" value="Unassembled WGS sequence"/>
</dbReference>
<dbReference type="GO" id="GO:0000724">
    <property type="term" value="P:double-strand break repair via homologous recombination"/>
    <property type="evidence" value="ECO:0007669"/>
    <property type="project" value="TreeGrafter"/>
</dbReference>
<dbReference type="PROSITE" id="PS51194">
    <property type="entry name" value="HELICASE_CTER"/>
    <property type="match status" value="1"/>
</dbReference>
<evidence type="ECO:0000256" key="3">
    <source>
        <dbReference type="ARBA" id="ARBA00022840"/>
    </source>
</evidence>
<dbReference type="GO" id="GO:0016787">
    <property type="term" value="F:hydrolase activity"/>
    <property type="evidence" value="ECO:0007669"/>
    <property type="project" value="UniProtKB-KW"/>
</dbReference>
<dbReference type="PANTHER" id="PTHR45626">
    <property type="entry name" value="TRANSCRIPTION TERMINATION FACTOR 2-RELATED"/>
    <property type="match status" value="1"/>
</dbReference>
<evidence type="ECO:0000259" key="5">
    <source>
        <dbReference type="PROSITE" id="PS51192"/>
    </source>
</evidence>
<dbReference type="InterPro" id="IPR001650">
    <property type="entry name" value="Helicase_C-like"/>
</dbReference>
<gene>
    <name evidence="7" type="ORF">K491DRAFT_697893</name>
</gene>
<keyword evidence="2" id="KW-0378">Hydrolase</keyword>
<dbReference type="Gene3D" id="3.40.50.10810">
    <property type="entry name" value="Tandem AAA-ATPase domain"/>
    <property type="match status" value="1"/>
</dbReference>
<dbReference type="CDD" id="cd18008">
    <property type="entry name" value="DEXDc_SHPRH-like"/>
    <property type="match status" value="1"/>
</dbReference>
<feature type="region of interest" description="Disordered" evidence="4">
    <location>
        <begin position="790"/>
        <end position="813"/>
    </location>
</feature>
<evidence type="ECO:0000259" key="6">
    <source>
        <dbReference type="PROSITE" id="PS51194"/>
    </source>
</evidence>
<dbReference type="GO" id="GO:0005634">
    <property type="term" value="C:nucleus"/>
    <property type="evidence" value="ECO:0007669"/>
    <property type="project" value="TreeGrafter"/>
</dbReference>
<accession>A0A6A6STE0</accession>
<dbReference type="InterPro" id="IPR014001">
    <property type="entry name" value="Helicase_ATP-bd"/>
</dbReference>
<evidence type="ECO:0000313" key="8">
    <source>
        <dbReference type="Proteomes" id="UP000799324"/>
    </source>
</evidence>
<dbReference type="PANTHER" id="PTHR45626:SF16">
    <property type="entry name" value="ATP-DEPENDENT HELICASE ULS1"/>
    <property type="match status" value="1"/>
</dbReference>
<keyword evidence="3" id="KW-0067">ATP-binding</keyword>
<dbReference type="InterPro" id="IPR038718">
    <property type="entry name" value="SNF2-like_sf"/>
</dbReference>
<feature type="region of interest" description="Disordered" evidence="4">
    <location>
        <begin position="1054"/>
        <end position="1077"/>
    </location>
</feature>
<dbReference type="SMART" id="SM00487">
    <property type="entry name" value="DEXDc"/>
    <property type="match status" value="1"/>
</dbReference>
<keyword evidence="8" id="KW-1185">Reference proteome</keyword>
<feature type="compositionally biased region" description="Polar residues" evidence="4">
    <location>
        <begin position="804"/>
        <end position="813"/>
    </location>
</feature>
<sequence>MDPALLLDPKGSRKRGGAVTPQNSRATPQQQPTFDPRALLNPKAASKRPASSEASSDRGREEPLYGGQISLVERLHNVHERTASPSKRVKTEDEQRKHQAKATIAGGSALDLKKENGQVTPVPKQAAIDLTMSDDEEEEKEIQVVKDNGSQRICIGRIKQVYVQSHVVPSPDPNKYRGNTGSQARIKVAFRRGGSQKSTNIILVTDPTGKEFGRVDMKTAQGLAPLMDSAKQNGLMWMALTEPRRKQPNEGPPGSALSTLIALTLQLYCPRRVAHDIGRYLKGKNITLGDPVVDLQKYDYYNPQTAASFNTQEATQPDFELPAHGGYGGSRYPGSYVMRSVDEIRSDVLNMFDAIVNLEDIPQRATPRMLNTQLMKHQRQALHFLCDKEAEWKDEDEVRKDSLYQVKYRATSNEKYYLHVITGEEAGHKPQSTRGGILADEMGLGKTLSILALVADDESMTAAKAFSKKAPPISQGLGLQQVKNSRATLLLCPLSTMVNWKQQIEEHFPEKGRYLKWCFYHGQDRKKTTVDELADHDLIITTYHMVAADALDRTKPLGVINWFRIVLDEAHTIRSGKTKQATSVYTLAAERRWAVTGTPVQNRLDDLGALFKFLRIKPFHEAAGFNQHILHPFKNADPDVVPKLQLLVSSVTLRRLKQGNVDLPPREDLVVRLEFSHDERQLHDWFEQDSQRQVNAVTSGEKLGGHAYARILKAILYLRLICAHGRDLLGDEALKLTDGMSYENPMELGDDDEPTQALTRKAAYDMLDLLNETSTDKCQYENCNRDILELDDSDDDEEGEALNTPGNASKTSASDTFGYMTPCYHIICPQHVKKLKNHWEQNTMEDGHVMCQFCEGRIRPVLFELKKTDWQGYLEERERIKKDPKLAKKAATYTGPHTKTKALLVELEKNKEESLAHPDEPPVKSVIFSCWTTHLDLIQIALETNGHTYTRLDGRMDRKSRDRALSSFHDDPDIRSILVSIGAGGLGLNLTSANKAYVMEPQFNPAAEAQAVDRVHRLGQKRPVTILRYIMERSFEEKMLDLQRKKKALADLTMAREKSSKEQAAKKKLEELRSLFR</sequence>
<dbReference type="EMBL" id="MU004482">
    <property type="protein sequence ID" value="KAF2649708.1"/>
    <property type="molecule type" value="Genomic_DNA"/>
</dbReference>
<dbReference type="OrthoDB" id="448448at2759"/>
<feature type="compositionally biased region" description="Polar residues" evidence="4">
    <location>
        <begin position="20"/>
        <end position="33"/>
    </location>
</feature>
<dbReference type="InterPro" id="IPR049730">
    <property type="entry name" value="SNF2/RAD54-like_C"/>
</dbReference>
<proteinExistence type="predicted"/>
<feature type="compositionally biased region" description="Acidic residues" evidence="4">
    <location>
        <begin position="790"/>
        <end position="800"/>
    </location>
</feature>
<dbReference type="AlphaFoldDB" id="A0A6A6STE0"/>
<evidence type="ECO:0000256" key="2">
    <source>
        <dbReference type="ARBA" id="ARBA00022801"/>
    </source>
</evidence>
<dbReference type="GO" id="GO:0004386">
    <property type="term" value="F:helicase activity"/>
    <property type="evidence" value="ECO:0007669"/>
    <property type="project" value="UniProtKB-KW"/>
</dbReference>
<feature type="domain" description="Helicase C-terminal" evidence="6">
    <location>
        <begin position="899"/>
        <end position="1060"/>
    </location>
</feature>
<dbReference type="Pfam" id="PF00271">
    <property type="entry name" value="Helicase_C"/>
    <property type="match status" value="1"/>
</dbReference>
<protein>
    <submittedName>
        <fullName evidence="7">SNF2 family helicase/ATPase-like protein</fullName>
    </submittedName>
</protein>
<keyword evidence="7" id="KW-0347">Helicase</keyword>
<dbReference type="GO" id="GO:0005524">
    <property type="term" value="F:ATP binding"/>
    <property type="evidence" value="ECO:0007669"/>
    <property type="project" value="UniProtKB-KW"/>
</dbReference>
<dbReference type="SMART" id="SM00490">
    <property type="entry name" value="HELICc"/>
    <property type="match status" value="1"/>
</dbReference>
<dbReference type="InterPro" id="IPR027417">
    <property type="entry name" value="P-loop_NTPase"/>
</dbReference>